<comment type="catalytic activity">
    <reaction evidence="5">
        <text>a (3S)-3-hydroxyacyl-CoA = a (2E)-enoyl-CoA + H2O</text>
        <dbReference type="Rhea" id="RHEA:16105"/>
        <dbReference type="ChEBI" id="CHEBI:15377"/>
        <dbReference type="ChEBI" id="CHEBI:57318"/>
        <dbReference type="ChEBI" id="CHEBI:58856"/>
        <dbReference type="EC" id="4.2.1.17"/>
    </reaction>
</comment>
<dbReference type="SUPFAM" id="SSF52096">
    <property type="entry name" value="ClpP/crotonase"/>
    <property type="match status" value="1"/>
</dbReference>
<evidence type="ECO:0000313" key="8">
    <source>
        <dbReference type="Proteomes" id="UP000198983"/>
    </source>
</evidence>
<dbReference type="OrthoDB" id="8452484at2"/>
<keyword evidence="4" id="KW-0456">Lyase</keyword>
<evidence type="ECO:0000256" key="6">
    <source>
        <dbReference type="ARBA" id="ARBA00023717"/>
    </source>
</evidence>
<dbReference type="EMBL" id="LT629732">
    <property type="protein sequence ID" value="SDT17941.1"/>
    <property type="molecule type" value="Genomic_DNA"/>
</dbReference>
<dbReference type="PANTHER" id="PTHR11941:SF169">
    <property type="entry name" value="(7AS)-7A-METHYL-1,5-DIOXO-2,3,5,6,7,7A-HEXAHYDRO-1H-INDENE-CARBOXYL-COA HYDROLASE"/>
    <property type="match status" value="1"/>
</dbReference>
<gene>
    <name evidence="7" type="ORF">SAMN04489717_5363</name>
</gene>
<dbReference type="PANTHER" id="PTHR11941">
    <property type="entry name" value="ENOYL-COA HYDRATASE-RELATED"/>
    <property type="match status" value="1"/>
</dbReference>
<dbReference type="FunFam" id="1.10.12.10:FF:000001">
    <property type="entry name" value="Probable enoyl-CoA hydratase, mitochondrial"/>
    <property type="match status" value="1"/>
</dbReference>
<dbReference type="Gene3D" id="1.10.12.10">
    <property type="entry name" value="Lyase 2-enoyl-coa Hydratase, Chain A, domain 2"/>
    <property type="match status" value="1"/>
</dbReference>
<comment type="catalytic activity">
    <reaction evidence="6">
        <text>a 4-saturated-(3S)-3-hydroxyacyl-CoA = a (3E)-enoyl-CoA + H2O</text>
        <dbReference type="Rhea" id="RHEA:20724"/>
        <dbReference type="ChEBI" id="CHEBI:15377"/>
        <dbReference type="ChEBI" id="CHEBI:58521"/>
        <dbReference type="ChEBI" id="CHEBI:137480"/>
        <dbReference type="EC" id="4.2.1.17"/>
    </reaction>
</comment>
<dbReference type="Proteomes" id="UP000198983">
    <property type="component" value="Chromosome I"/>
</dbReference>
<accession>A0A1H1Y973</accession>
<keyword evidence="8" id="KW-1185">Reference proteome</keyword>
<name>A0A1H1Y973_9ACTN</name>
<dbReference type="AlphaFoldDB" id="A0A1H1Y973"/>
<evidence type="ECO:0000256" key="5">
    <source>
        <dbReference type="ARBA" id="ARBA00023709"/>
    </source>
</evidence>
<dbReference type="RefSeq" id="WP_092656272.1">
    <property type="nucleotide sequence ID" value="NZ_LT629732.1"/>
</dbReference>
<dbReference type="EC" id="4.2.1.17" evidence="2"/>
<evidence type="ECO:0000256" key="3">
    <source>
        <dbReference type="ARBA" id="ARBA00023098"/>
    </source>
</evidence>
<dbReference type="InterPro" id="IPR029045">
    <property type="entry name" value="ClpP/crotonase-like_dom_sf"/>
</dbReference>
<evidence type="ECO:0000313" key="7">
    <source>
        <dbReference type="EMBL" id="SDT17941.1"/>
    </source>
</evidence>
<dbReference type="STRING" id="117157.SAMN04489717_5363"/>
<comment type="similarity">
    <text evidence="1">Belongs to the enoyl-CoA hydratase/isomerase family.</text>
</comment>
<dbReference type="CDD" id="cd06558">
    <property type="entry name" value="crotonase-like"/>
    <property type="match status" value="1"/>
</dbReference>
<dbReference type="Pfam" id="PF00378">
    <property type="entry name" value="ECH_1"/>
    <property type="match status" value="1"/>
</dbReference>
<dbReference type="InterPro" id="IPR014748">
    <property type="entry name" value="Enoyl-CoA_hydra_C"/>
</dbReference>
<evidence type="ECO:0000256" key="1">
    <source>
        <dbReference type="ARBA" id="ARBA00005254"/>
    </source>
</evidence>
<dbReference type="GO" id="GO:0004300">
    <property type="term" value="F:enoyl-CoA hydratase activity"/>
    <property type="evidence" value="ECO:0007669"/>
    <property type="project" value="UniProtKB-EC"/>
</dbReference>
<keyword evidence="3" id="KW-0443">Lipid metabolism</keyword>
<reference evidence="7 8" key="1">
    <citation type="submission" date="2016-10" db="EMBL/GenBank/DDBJ databases">
        <authorList>
            <person name="de Groot N.N."/>
        </authorList>
    </citation>
    <scope>NUCLEOTIDE SEQUENCE [LARGE SCALE GENOMIC DNA]</scope>
    <source>
        <strain evidence="7 8">DSM 22024</strain>
    </source>
</reference>
<dbReference type="Gene3D" id="3.90.226.10">
    <property type="entry name" value="2-enoyl-CoA Hydratase, Chain A, domain 1"/>
    <property type="match status" value="1"/>
</dbReference>
<dbReference type="InterPro" id="IPR001753">
    <property type="entry name" value="Enoyl-CoA_hydra/iso"/>
</dbReference>
<organism evidence="7 8">
    <name type="scientific">Actinopolymorpha singaporensis</name>
    <dbReference type="NCBI Taxonomy" id="117157"/>
    <lineage>
        <taxon>Bacteria</taxon>
        <taxon>Bacillati</taxon>
        <taxon>Actinomycetota</taxon>
        <taxon>Actinomycetes</taxon>
        <taxon>Propionibacteriales</taxon>
        <taxon>Actinopolymorphaceae</taxon>
        <taxon>Actinopolymorpha</taxon>
    </lineage>
</organism>
<proteinExistence type="inferred from homology"/>
<dbReference type="GO" id="GO:0006635">
    <property type="term" value="P:fatty acid beta-oxidation"/>
    <property type="evidence" value="ECO:0007669"/>
    <property type="project" value="TreeGrafter"/>
</dbReference>
<evidence type="ECO:0000256" key="4">
    <source>
        <dbReference type="ARBA" id="ARBA00023239"/>
    </source>
</evidence>
<sequence>MDTWVRLEVEDGVGTIRLDRPPMNALDTAMQEQIRAAAREATERDDVAAVVLYGGERVFAAGADIKEMLDMSYADMEVRSRGLTSAFDSVARIPKPVVAAITGYALGGGCELALTADRRVGAATARLGQPEIKLGVIPGAGGTQRLARLVGPSVAKDLIFTGRMVDAAEARAIGLLDQVVEDEAPDAVHAAARAWAAQFVGGPAVALRAAKSAIDRGLDVDLGTGLEIERQSFAALFATQDRMTGMRAFVDKMPPRFEGR</sequence>
<evidence type="ECO:0000256" key="2">
    <source>
        <dbReference type="ARBA" id="ARBA00012076"/>
    </source>
</evidence>
<protein>
    <recommendedName>
        <fullName evidence="2">enoyl-CoA hydratase</fullName>
        <ecNumber evidence="2">4.2.1.17</ecNumber>
    </recommendedName>
</protein>
<dbReference type="FunFam" id="3.90.226.10:FF:000009">
    <property type="entry name" value="Carnitinyl-CoA dehydratase"/>
    <property type="match status" value="1"/>
</dbReference>